<dbReference type="RefSeq" id="WP_162642654.1">
    <property type="nucleotide sequence ID" value="NZ_CP048286.1"/>
</dbReference>
<protein>
    <submittedName>
        <fullName evidence="5">Helix-turn-helix domain-containing protein</fullName>
    </submittedName>
</protein>
<dbReference type="KEGG" id="prz:GZH47_19705"/>
<dbReference type="InterPro" id="IPR009057">
    <property type="entry name" value="Homeodomain-like_sf"/>
</dbReference>
<dbReference type="Pfam" id="PF12833">
    <property type="entry name" value="HTH_18"/>
    <property type="match status" value="1"/>
</dbReference>
<evidence type="ECO:0000313" key="6">
    <source>
        <dbReference type="Proteomes" id="UP000479114"/>
    </source>
</evidence>
<dbReference type="PROSITE" id="PS01124">
    <property type="entry name" value="HTH_ARAC_FAMILY_2"/>
    <property type="match status" value="1"/>
</dbReference>
<keyword evidence="2" id="KW-0238">DNA-binding</keyword>
<dbReference type="PANTHER" id="PTHR43280">
    <property type="entry name" value="ARAC-FAMILY TRANSCRIPTIONAL REGULATOR"/>
    <property type="match status" value="1"/>
</dbReference>
<organism evidence="5 6">
    <name type="scientific">Paenibacillus rhizovicinus</name>
    <dbReference type="NCBI Taxonomy" id="2704463"/>
    <lineage>
        <taxon>Bacteria</taxon>
        <taxon>Bacillati</taxon>
        <taxon>Bacillota</taxon>
        <taxon>Bacilli</taxon>
        <taxon>Bacillales</taxon>
        <taxon>Paenibacillaceae</taxon>
        <taxon>Paenibacillus</taxon>
    </lineage>
</organism>
<dbReference type="SMART" id="SM00342">
    <property type="entry name" value="HTH_ARAC"/>
    <property type="match status" value="1"/>
</dbReference>
<evidence type="ECO:0000256" key="3">
    <source>
        <dbReference type="ARBA" id="ARBA00023163"/>
    </source>
</evidence>
<name>A0A6C0P2R7_9BACL</name>
<evidence type="ECO:0000313" key="5">
    <source>
        <dbReference type="EMBL" id="QHW32814.1"/>
    </source>
</evidence>
<sequence length="298" mass="33549">MPPQDLIVQIPPLPHFLTAGSDVFLPGSRHVERQMIGVFDLIVVSSGALFMGEAGEDIRIGAGQALVLRPDLHHYPTKPCEEATHFYWVHFQAHAPWTTHDEHATLPFSSQQRSTERLRPGDFGRQYDLRLPCFITLPDPQEVYADIEGLLALDARSDLTGSWKQQTVFHNLLFRLCGEAQQGRTDSAAIQLAERTASFLKANYRQTVTNELLRTELNYHPIYITRCMRAVFGRTPNEYVNEYRLEQAKLLLLTTDKPVADIAASVGFEDPAYFARRFAKGAAMSPSAYRKQFEVGGG</sequence>
<dbReference type="PROSITE" id="PS00041">
    <property type="entry name" value="HTH_ARAC_FAMILY_1"/>
    <property type="match status" value="1"/>
</dbReference>
<dbReference type="InterPro" id="IPR020449">
    <property type="entry name" value="Tscrpt_reg_AraC-type_HTH"/>
</dbReference>
<dbReference type="GO" id="GO:0003700">
    <property type="term" value="F:DNA-binding transcription factor activity"/>
    <property type="evidence" value="ECO:0007669"/>
    <property type="project" value="InterPro"/>
</dbReference>
<dbReference type="GO" id="GO:0043565">
    <property type="term" value="F:sequence-specific DNA binding"/>
    <property type="evidence" value="ECO:0007669"/>
    <property type="project" value="InterPro"/>
</dbReference>
<evidence type="ECO:0000256" key="1">
    <source>
        <dbReference type="ARBA" id="ARBA00023015"/>
    </source>
</evidence>
<dbReference type="SUPFAM" id="SSF46689">
    <property type="entry name" value="Homeodomain-like"/>
    <property type="match status" value="1"/>
</dbReference>
<dbReference type="SUPFAM" id="SSF51215">
    <property type="entry name" value="Regulatory protein AraC"/>
    <property type="match status" value="1"/>
</dbReference>
<keyword evidence="3" id="KW-0804">Transcription</keyword>
<reference evidence="5 6" key="1">
    <citation type="submission" date="2020-02" db="EMBL/GenBank/DDBJ databases">
        <title>Paenibacillus sp. nov., isolated from rhizosphere soil of tomato.</title>
        <authorList>
            <person name="Weon H.-Y."/>
            <person name="Lee S.A."/>
        </authorList>
    </citation>
    <scope>NUCLEOTIDE SEQUENCE [LARGE SCALE GENOMIC DNA]</scope>
    <source>
        <strain evidence="5 6">14171R-81</strain>
    </source>
</reference>
<dbReference type="PRINTS" id="PR00032">
    <property type="entry name" value="HTHARAC"/>
</dbReference>
<feature type="domain" description="HTH araC/xylS-type" evidence="4">
    <location>
        <begin position="194"/>
        <end position="292"/>
    </location>
</feature>
<evidence type="ECO:0000256" key="2">
    <source>
        <dbReference type="ARBA" id="ARBA00023125"/>
    </source>
</evidence>
<dbReference type="InterPro" id="IPR018062">
    <property type="entry name" value="HTH_AraC-typ_CS"/>
</dbReference>
<dbReference type="Gene3D" id="2.60.120.280">
    <property type="entry name" value="Regulatory protein AraC"/>
    <property type="match status" value="1"/>
</dbReference>
<keyword evidence="6" id="KW-1185">Reference proteome</keyword>
<proteinExistence type="predicted"/>
<gene>
    <name evidence="5" type="ORF">GZH47_19705</name>
</gene>
<accession>A0A6C0P2R7</accession>
<dbReference type="Proteomes" id="UP000479114">
    <property type="component" value="Chromosome"/>
</dbReference>
<dbReference type="PANTHER" id="PTHR43280:SF30">
    <property type="entry name" value="MMSAB OPERON REGULATORY PROTEIN"/>
    <property type="match status" value="1"/>
</dbReference>
<dbReference type="InterPro" id="IPR018060">
    <property type="entry name" value="HTH_AraC"/>
</dbReference>
<dbReference type="InterPro" id="IPR037923">
    <property type="entry name" value="HTH-like"/>
</dbReference>
<keyword evidence="1" id="KW-0805">Transcription regulation</keyword>
<dbReference type="AlphaFoldDB" id="A0A6C0P2R7"/>
<evidence type="ECO:0000259" key="4">
    <source>
        <dbReference type="PROSITE" id="PS01124"/>
    </source>
</evidence>
<dbReference type="EMBL" id="CP048286">
    <property type="protein sequence ID" value="QHW32814.1"/>
    <property type="molecule type" value="Genomic_DNA"/>
</dbReference>
<dbReference type="Gene3D" id="1.10.10.60">
    <property type="entry name" value="Homeodomain-like"/>
    <property type="match status" value="2"/>
</dbReference>